<dbReference type="EMBL" id="FNIN01000014">
    <property type="protein sequence ID" value="SDN98506.1"/>
    <property type="molecule type" value="Genomic_DNA"/>
</dbReference>
<proteinExistence type="predicted"/>
<dbReference type="AlphaFoldDB" id="A0A1H0FV32"/>
<dbReference type="STRING" id="206665.SAMN04488516_11446"/>
<dbReference type="Gene3D" id="3.40.50.10770">
    <property type="entry name" value="Hypothetical protein VC1899 like domain (Restriction endonuclease-like)"/>
    <property type="match status" value="1"/>
</dbReference>
<dbReference type="Pfam" id="PF09651">
    <property type="entry name" value="Cas_APE2256"/>
    <property type="match status" value="1"/>
</dbReference>
<protein>
    <submittedName>
        <fullName evidence="2">CRISPR-associated protein, APE2256 family</fullName>
    </submittedName>
</protein>
<dbReference type="Proteomes" id="UP000199602">
    <property type="component" value="Unassembled WGS sequence"/>
</dbReference>
<evidence type="ECO:0000259" key="1">
    <source>
        <dbReference type="Pfam" id="PF09651"/>
    </source>
</evidence>
<evidence type="ECO:0000313" key="3">
    <source>
        <dbReference type="Proteomes" id="UP000199602"/>
    </source>
</evidence>
<dbReference type="RefSeq" id="WP_092066317.1">
    <property type="nucleotide sequence ID" value="NZ_FNIN01000014.1"/>
</dbReference>
<keyword evidence="3" id="KW-1185">Reference proteome</keyword>
<organism evidence="2 3">
    <name type="scientific">Desulfonauticus submarinus</name>
    <dbReference type="NCBI Taxonomy" id="206665"/>
    <lineage>
        <taxon>Bacteria</taxon>
        <taxon>Pseudomonadati</taxon>
        <taxon>Thermodesulfobacteriota</taxon>
        <taxon>Desulfovibrionia</taxon>
        <taxon>Desulfovibrionales</taxon>
        <taxon>Desulfonauticaceae</taxon>
        <taxon>Desulfonauticus</taxon>
    </lineage>
</organism>
<gene>
    <name evidence="2" type="ORF">SAMN04488516_11446</name>
</gene>
<feature type="domain" description="CRISPR system ring nuclease SSO1393-like" evidence="1">
    <location>
        <begin position="68"/>
        <end position="202"/>
    </location>
</feature>
<evidence type="ECO:0000313" key="2">
    <source>
        <dbReference type="EMBL" id="SDN98506.1"/>
    </source>
</evidence>
<accession>A0A1H0FV32</accession>
<name>A0A1H0FV32_9BACT</name>
<dbReference type="NCBIfam" id="TIGR02619">
    <property type="entry name" value="putative CRISPR-associated protein, APE2256 family"/>
    <property type="match status" value="1"/>
</dbReference>
<sequence>MPNYIVSPCGTSLLTGGADNKVRVLLTRYANYKNLNDVEPEHKVLLEDRVKQVRDELLELGPEQVIKRSAELNALVKFYNGKFLAGDYHFLLCSDTWLGEQTASMICDWLKRQNDKMVVEVHRQTDLQTEDMSSFQLALTELAEMFDNSLLGFRQNQYHIVFNLTGGFKSVQGFLQVIAMFYADEIIYVFESGSTLLRIPKLPIQIDMEKGIKKNIALFRRLEAGILKLEESTQLPEIFIFQMDSEVDFSPWGRVVWNRAKETLYAEKLWPEPVDYVRFSDRFKKQINSLPAYRKKEMNERIDQLVKALRDESYNPRSLRFHPIEGKKMGKCTHEFYAWTGEAARVYGYFDEDVYVVDRLDDHL</sequence>
<reference evidence="2 3" key="1">
    <citation type="submission" date="2016-10" db="EMBL/GenBank/DDBJ databases">
        <authorList>
            <person name="de Groot N.N."/>
        </authorList>
    </citation>
    <scope>NUCLEOTIDE SEQUENCE [LARGE SCALE GENOMIC DNA]</scope>
    <source>
        <strain evidence="2 3">DSM 15269</strain>
    </source>
</reference>
<dbReference type="InterPro" id="IPR013442">
    <property type="entry name" value="SSO1393-like"/>
</dbReference>
<dbReference type="Gene3D" id="1.10.196.30">
    <property type="match status" value="1"/>
</dbReference>
<dbReference type="OrthoDB" id="9772362at2"/>